<dbReference type="EMBL" id="BKCJ011070523">
    <property type="protein sequence ID" value="GFC79441.1"/>
    <property type="molecule type" value="Genomic_DNA"/>
</dbReference>
<name>A0A699R8W0_TANCI</name>
<accession>A0A699R8W0</accession>
<comment type="caution">
    <text evidence="3">The sequence shown here is derived from an EMBL/GenBank/DDBJ whole genome shotgun (WGS) entry which is preliminary data.</text>
</comment>
<organism evidence="3">
    <name type="scientific">Tanacetum cinerariifolium</name>
    <name type="common">Dalmatian daisy</name>
    <name type="synonym">Chrysanthemum cinerariifolium</name>
    <dbReference type="NCBI Taxonomy" id="118510"/>
    <lineage>
        <taxon>Eukaryota</taxon>
        <taxon>Viridiplantae</taxon>
        <taxon>Streptophyta</taxon>
        <taxon>Embryophyta</taxon>
        <taxon>Tracheophyta</taxon>
        <taxon>Spermatophyta</taxon>
        <taxon>Magnoliopsida</taxon>
        <taxon>eudicotyledons</taxon>
        <taxon>Gunneridae</taxon>
        <taxon>Pentapetalae</taxon>
        <taxon>asterids</taxon>
        <taxon>campanulids</taxon>
        <taxon>Asterales</taxon>
        <taxon>Asteraceae</taxon>
        <taxon>Asteroideae</taxon>
        <taxon>Anthemideae</taxon>
        <taxon>Anthemidinae</taxon>
        <taxon>Tanacetum</taxon>
    </lineage>
</organism>
<evidence type="ECO:0000256" key="2">
    <source>
        <dbReference type="SAM" id="MobiDB-lite"/>
    </source>
</evidence>
<feature type="region of interest" description="Disordered" evidence="2">
    <location>
        <begin position="31"/>
        <end position="63"/>
    </location>
</feature>
<reference evidence="3" key="1">
    <citation type="journal article" date="2019" name="Sci. Rep.">
        <title>Draft genome of Tanacetum cinerariifolium, the natural source of mosquito coil.</title>
        <authorList>
            <person name="Yamashiro T."/>
            <person name="Shiraishi A."/>
            <person name="Satake H."/>
            <person name="Nakayama K."/>
        </authorList>
    </citation>
    <scope>NUCLEOTIDE SEQUENCE</scope>
</reference>
<proteinExistence type="predicted"/>
<dbReference type="PANTHER" id="PTHR35046:SF26">
    <property type="entry name" value="RNA-DIRECTED DNA POLYMERASE"/>
    <property type="match status" value="1"/>
</dbReference>
<evidence type="ECO:0000313" key="3">
    <source>
        <dbReference type="EMBL" id="GFC79441.1"/>
    </source>
</evidence>
<dbReference type="PANTHER" id="PTHR35046">
    <property type="entry name" value="ZINC KNUCKLE (CCHC-TYPE) FAMILY PROTEIN"/>
    <property type="match status" value="1"/>
</dbReference>
<dbReference type="AlphaFoldDB" id="A0A699R8W0"/>
<gene>
    <name evidence="3" type="ORF">Tci_851411</name>
</gene>
<evidence type="ECO:0000256" key="1">
    <source>
        <dbReference type="SAM" id="Coils"/>
    </source>
</evidence>
<keyword evidence="1" id="KW-0175">Coiled coil</keyword>
<protein>
    <submittedName>
        <fullName evidence="3">F-box domain, galactose oxidase, beta-propeller</fullName>
    </submittedName>
</protein>
<sequence length="203" mass="24150">PLGLRLGLSFLPTRIRIRIKWYSELRIADRGNEEDGPDSRARGDRFYHNRRSTDRGNEKVDRDPRNISKIKGLQRRVWDLEIQHEIRQIQKRIRELELQRELTKETESKPIIWDIGDEEEEYPFVNKYPSLQEPSMLVEEESCPIYDTDNKEESEDKVCNMINDRGSCENAVSTYMVEKLALKSVDHPEPYQFTWLKKRNAIK</sequence>
<feature type="non-terminal residue" evidence="3">
    <location>
        <position position="203"/>
    </location>
</feature>
<feature type="coiled-coil region" evidence="1">
    <location>
        <begin position="79"/>
        <end position="106"/>
    </location>
</feature>
<feature type="non-terminal residue" evidence="3">
    <location>
        <position position="1"/>
    </location>
</feature>